<dbReference type="OrthoDB" id="6337960at2759"/>
<proteinExistence type="predicted"/>
<dbReference type="Proteomes" id="UP000316759">
    <property type="component" value="Unassembled WGS sequence"/>
</dbReference>
<dbReference type="STRING" id="46835.A0A504YG07"/>
<evidence type="ECO:0000256" key="1">
    <source>
        <dbReference type="SAM" id="MobiDB-lite"/>
    </source>
</evidence>
<sequence>MGNSTSGKSNLFGSSEKKACRSNNCVEDRTNVIYLDPRSPSEGIVRTPIQLDRPENGWKTQDCLSVSADTPQNRVGFSKSANVGDVCVIELNNFETLDGFLTEDDSIHRPDLVDEGVSALSDTDMINKAKNTEHLPNQATAPKARLSWMERLGRRKSARDSPSLFVRMRQKHDFEKRRANQCHQHGGDGMPRDSGQSPEKSQTEDAVSA</sequence>
<dbReference type="AlphaFoldDB" id="A0A504YG07"/>
<organism evidence="2 3">
    <name type="scientific">Fasciola gigantica</name>
    <name type="common">Giant liver fluke</name>
    <dbReference type="NCBI Taxonomy" id="46835"/>
    <lineage>
        <taxon>Eukaryota</taxon>
        <taxon>Metazoa</taxon>
        <taxon>Spiralia</taxon>
        <taxon>Lophotrochozoa</taxon>
        <taxon>Platyhelminthes</taxon>
        <taxon>Trematoda</taxon>
        <taxon>Digenea</taxon>
        <taxon>Plagiorchiida</taxon>
        <taxon>Echinostomata</taxon>
        <taxon>Echinostomatoidea</taxon>
        <taxon>Fasciolidae</taxon>
        <taxon>Fasciola</taxon>
    </lineage>
</organism>
<gene>
    <name evidence="2" type="ORF">FGIG_03528</name>
</gene>
<name>A0A504YG07_FASGI</name>
<feature type="region of interest" description="Disordered" evidence="1">
    <location>
        <begin position="172"/>
        <end position="209"/>
    </location>
</feature>
<evidence type="ECO:0000313" key="2">
    <source>
        <dbReference type="EMBL" id="TPP60093.1"/>
    </source>
</evidence>
<comment type="caution">
    <text evidence="2">The sequence shown here is derived from an EMBL/GenBank/DDBJ whole genome shotgun (WGS) entry which is preliminary data.</text>
</comment>
<keyword evidence="3" id="KW-1185">Reference proteome</keyword>
<accession>A0A504YG07</accession>
<dbReference type="EMBL" id="SUNJ01009856">
    <property type="protein sequence ID" value="TPP60093.1"/>
    <property type="molecule type" value="Genomic_DNA"/>
</dbReference>
<reference evidence="2 3" key="1">
    <citation type="submission" date="2019-04" db="EMBL/GenBank/DDBJ databases">
        <title>Annotation for the trematode Fasciola gigantica.</title>
        <authorList>
            <person name="Choi Y.-J."/>
        </authorList>
    </citation>
    <scope>NUCLEOTIDE SEQUENCE [LARGE SCALE GENOMIC DNA]</scope>
    <source>
        <strain evidence="2">Uganda_cow_1</strain>
    </source>
</reference>
<protein>
    <submittedName>
        <fullName evidence="2">Uncharacterized protein</fullName>
    </submittedName>
</protein>
<evidence type="ECO:0000313" key="3">
    <source>
        <dbReference type="Proteomes" id="UP000316759"/>
    </source>
</evidence>